<dbReference type="InterPro" id="IPR005814">
    <property type="entry name" value="Aminotrans_3"/>
</dbReference>
<dbReference type="STRING" id="253628.A0A0D2B2Z7"/>
<evidence type="ECO:0000256" key="2">
    <source>
        <dbReference type="ARBA" id="ARBA00008954"/>
    </source>
</evidence>
<dbReference type="RefSeq" id="XP_016215558.1">
    <property type="nucleotide sequence ID" value="XM_016356765.1"/>
</dbReference>
<dbReference type="FunFam" id="3.40.640.10:FF:000004">
    <property type="entry name" value="Acetylornithine aminotransferase"/>
    <property type="match status" value="1"/>
</dbReference>
<dbReference type="GO" id="GO:0008483">
    <property type="term" value="F:transaminase activity"/>
    <property type="evidence" value="ECO:0007669"/>
    <property type="project" value="InterPro"/>
</dbReference>
<proteinExistence type="inferred from homology"/>
<sequence>MASETITLPAQTSTILTVNERNSARNEDALTTSSVLLPQLRQRIPKVVSAHGNYLVTDEGLEILDATGGAAVACLGHNNPRVKAAMVAQLDNLTYCYSQFFTTPPVEKLSKLLTDSTGGLMSRVFIVSSGTEAVEAAIKMARQYFTELPEPQMQRTRFIARKQSYHGNTLGALGTGGHPARRALYEPILSTNVSHVSACYPYREMKESESNEQYVARLAQELEDEFQRVGPDTVCAFIAETVSGATLGCVPAVPGYFKAMKEVCDRHGALFILDEVMSGMGRTGTMHAWEQEGVVPDLQTVAKGLGGGYSPIGALLISKKVVDALSSGTAAFSHSQTYQGHALACAAAYEVQCVIREQGLLSNAREMGEYLGRLLQERLGDHPNVGQVRGRGLLWGVEFVRDKASKEPFPAKERLAKRLHDTALDKEFAISLLPASGTADGKNGDHIVIAPAYNITRADVENIVDRTARVIEKVLG</sequence>
<dbReference type="InterPro" id="IPR015424">
    <property type="entry name" value="PyrdxlP-dep_Trfase"/>
</dbReference>
<dbReference type="SUPFAM" id="SSF53383">
    <property type="entry name" value="PLP-dependent transferases"/>
    <property type="match status" value="1"/>
</dbReference>
<dbReference type="GO" id="GO:0030170">
    <property type="term" value="F:pyridoxal phosphate binding"/>
    <property type="evidence" value="ECO:0007669"/>
    <property type="project" value="InterPro"/>
</dbReference>
<dbReference type="PANTHER" id="PTHR43094:SF1">
    <property type="entry name" value="AMINOTRANSFERASE CLASS-III"/>
    <property type="match status" value="1"/>
</dbReference>
<evidence type="ECO:0000256" key="4">
    <source>
        <dbReference type="RuleBase" id="RU003560"/>
    </source>
</evidence>
<dbReference type="InterPro" id="IPR015421">
    <property type="entry name" value="PyrdxlP-dep_Trfase_major"/>
</dbReference>
<dbReference type="AlphaFoldDB" id="A0A0D2B2Z7"/>
<protein>
    <recommendedName>
        <fullName evidence="7">Aminotransferase</fullName>
    </recommendedName>
</protein>
<keyword evidence="6" id="KW-1185">Reference proteome</keyword>
<dbReference type="Proteomes" id="UP000053259">
    <property type="component" value="Unassembled WGS sequence"/>
</dbReference>
<dbReference type="OrthoDB" id="5419315at2759"/>
<dbReference type="Pfam" id="PF00202">
    <property type="entry name" value="Aminotran_3"/>
    <property type="match status" value="1"/>
</dbReference>
<dbReference type="GO" id="GO:0005829">
    <property type="term" value="C:cytosol"/>
    <property type="evidence" value="ECO:0007669"/>
    <property type="project" value="TreeGrafter"/>
</dbReference>
<dbReference type="HOGENOM" id="CLU_016922_4_0_1"/>
<accession>A0A0D2B2Z7</accession>
<evidence type="ECO:0000313" key="5">
    <source>
        <dbReference type="EMBL" id="KIW05689.1"/>
    </source>
</evidence>
<dbReference type="EMBL" id="KN847537">
    <property type="protein sequence ID" value="KIW05689.1"/>
    <property type="molecule type" value="Genomic_DNA"/>
</dbReference>
<comment type="similarity">
    <text evidence="2 4">Belongs to the class-III pyridoxal-phosphate-dependent aminotransferase family.</text>
</comment>
<organism evidence="5 6">
    <name type="scientific">Verruconis gallopava</name>
    <dbReference type="NCBI Taxonomy" id="253628"/>
    <lineage>
        <taxon>Eukaryota</taxon>
        <taxon>Fungi</taxon>
        <taxon>Dikarya</taxon>
        <taxon>Ascomycota</taxon>
        <taxon>Pezizomycotina</taxon>
        <taxon>Dothideomycetes</taxon>
        <taxon>Pleosporomycetidae</taxon>
        <taxon>Venturiales</taxon>
        <taxon>Sympoventuriaceae</taxon>
        <taxon>Verruconis</taxon>
    </lineage>
</organism>
<name>A0A0D2B2Z7_9PEZI</name>
<gene>
    <name evidence="5" type="ORF">PV09_03551</name>
</gene>
<dbReference type="GeneID" id="27311524"/>
<dbReference type="NCBIfam" id="NF005685">
    <property type="entry name" value="PRK07483.1"/>
    <property type="match status" value="1"/>
</dbReference>
<dbReference type="InterPro" id="IPR015422">
    <property type="entry name" value="PyrdxlP-dep_Trfase_small"/>
</dbReference>
<evidence type="ECO:0000256" key="3">
    <source>
        <dbReference type="ARBA" id="ARBA00022898"/>
    </source>
</evidence>
<dbReference type="InParanoid" id="A0A0D2B2Z7"/>
<evidence type="ECO:0008006" key="7">
    <source>
        <dbReference type="Google" id="ProtNLM"/>
    </source>
</evidence>
<dbReference type="PANTHER" id="PTHR43094">
    <property type="entry name" value="AMINOTRANSFERASE"/>
    <property type="match status" value="1"/>
</dbReference>
<comment type="cofactor">
    <cofactor evidence="1">
        <name>pyridoxal 5'-phosphate</name>
        <dbReference type="ChEBI" id="CHEBI:597326"/>
    </cofactor>
</comment>
<keyword evidence="3 4" id="KW-0663">Pyridoxal phosphate</keyword>
<dbReference type="Gene3D" id="3.40.640.10">
    <property type="entry name" value="Type I PLP-dependent aspartate aminotransferase-like (Major domain)"/>
    <property type="match status" value="1"/>
</dbReference>
<dbReference type="Gene3D" id="3.90.1150.10">
    <property type="entry name" value="Aspartate Aminotransferase, domain 1"/>
    <property type="match status" value="1"/>
</dbReference>
<evidence type="ECO:0000313" key="6">
    <source>
        <dbReference type="Proteomes" id="UP000053259"/>
    </source>
</evidence>
<reference evidence="5 6" key="1">
    <citation type="submission" date="2015-01" db="EMBL/GenBank/DDBJ databases">
        <title>The Genome Sequence of Ochroconis gallopava CBS43764.</title>
        <authorList>
            <consortium name="The Broad Institute Genomics Platform"/>
            <person name="Cuomo C."/>
            <person name="de Hoog S."/>
            <person name="Gorbushina A."/>
            <person name="Stielow B."/>
            <person name="Teixiera M."/>
            <person name="Abouelleil A."/>
            <person name="Chapman S.B."/>
            <person name="Priest M."/>
            <person name="Young S.K."/>
            <person name="Wortman J."/>
            <person name="Nusbaum C."/>
            <person name="Birren B."/>
        </authorList>
    </citation>
    <scope>NUCLEOTIDE SEQUENCE [LARGE SCALE GENOMIC DNA]</scope>
    <source>
        <strain evidence="5 6">CBS 43764</strain>
    </source>
</reference>
<dbReference type="CDD" id="cd00610">
    <property type="entry name" value="OAT_like"/>
    <property type="match status" value="1"/>
</dbReference>
<evidence type="ECO:0000256" key="1">
    <source>
        <dbReference type="ARBA" id="ARBA00001933"/>
    </source>
</evidence>
<dbReference type="VEuPathDB" id="FungiDB:PV09_03551"/>